<gene>
    <name evidence="11" type="ORF">ACHAXA_009740</name>
</gene>
<dbReference type="GO" id="GO:0009507">
    <property type="term" value="C:chloroplast"/>
    <property type="evidence" value="ECO:0007669"/>
    <property type="project" value="UniProtKB-SubCell"/>
</dbReference>
<dbReference type="EMBL" id="JALLPB020000400">
    <property type="protein sequence ID" value="KAL3809504.1"/>
    <property type="molecule type" value="Genomic_DNA"/>
</dbReference>
<feature type="domain" description="Fungal lipase-type" evidence="10">
    <location>
        <begin position="1280"/>
        <end position="1357"/>
    </location>
</feature>
<dbReference type="GO" id="GO:0016042">
    <property type="term" value="P:lipid catabolic process"/>
    <property type="evidence" value="ECO:0007669"/>
    <property type="project" value="UniProtKB-KW"/>
</dbReference>
<evidence type="ECO:0000256" key="4">
    <source>
        <dbReference type="ARBA" id="ARBA00022801"/>
    </source>
</evidence>
<dbReference type="InterPro" id="IPR002921">
    <property type="entry name" value="Fungal_lipase-type"/>
</dbReference>
<keyword evidence="9" id="KW-0472">Membrane</keyword>
<dbReference type="InterPro" id="IPR029058">
    <property type="entry name" value="AB_hydrolase_fold"/>
</dbReference>
<name>A0ABD3R9T3_9STRA</name>
<dbReference type="Pfam" id="PF01764">
    <property type="entry name" value="Lipase_3"/>
    <property type="match status" value="2"/>
</dbReference>
<reference evidence="11 12" key="1">
    <citation type="submission" date="2024-10" db="EMBL/GenBank/DDBJ databases">
        <title>Updated reference genomes for cyclostephanoid diatoms.</title>
        <authorList>
            <person name="Roberts W.R."/>
            <person name="Alverson A.J."/>
        </authorList>
    </citation>
    <scope>NUCLEOTIDE SEQUENCE [LARGE SCALE GENOMIC DNA]</scope>
    <source>
        <strain evidence="11 12">AJA228-03</strain>
    </source>
</reference>
<keyword evidence="7" id="KW-0443">Lipid metabolism</keyword>
<feature type="compositionally biased region" description="Polar residues" evidence="8">
    <location>
        <begin position="88"/>
        <end position="106"/>
    </location>
</feature>
<dbReference type="GO" id="GO:0004620">
    <property type="term" value="F:phospholipase activity"/>
    <property type="evidence" value="ECO:0007669"/>
    <property type="project" value="UniProtKB-ARBA"/>
</dbReference>
<evidence type="ECO:0000313" key="12">
    <source>
        <dbReference type="Proteomes" id="UP001530377"/>
    </source>
</evidence>
<keyword evidence="9" id="KW-1133">Transmembrane helix</keyword>
<keyword evidence="9" id="KW-0812">Transmembrane</keyword>
<keyword evidence="12" id="KW-1185">Reference proteome</keyword>
<feature type="transmembrane region" description="Helical" evidence="9">
    <location>
        <begin position="828"/>
        <end position="850"/>
    </location>
</feature>
<feature type="transmembrane region" description="Helical" evidence="9">
    <location>
        <begin position="777"/>
        <end position="800"/>
    </location>
</feature>
<keyword evidence="5" id="KW-0809">Transit peptide</keyword>
<evidence type="ECO:0000256" key="1">
    <source>
        <dbReference type="ARBA" id="ARBA00004229"/>
    </source>
</evidence>
<feature type="region of interest" description="Disordered" evidence="8">
    <location>
        <begin position="74"/>
        <end position="106"/>
    </location>
</feature>
<feature type="transmembrane region" description="Helical" evidence="9">
    <location>
        <begin position="607"/>
        <end position="625"/>
    </location>
</feature>
<evidence type="ECO:0000256" key="6">
    <source>
        <dbReference type="ARBA" id="ARBA00022963"/>
    </source>
</evidence>
<evidence type="ECO:0000256" key="2">
    <source>
        <dbReference type="ARBA" id="ARBA00022528"/>
    </source>
</evidence>
<dbReference type="CDD" id="cd00519">
    <property type="entry name" value="Lipase_3"/>
    <property type="match status" value="1"/>
</dbReference>
<evidence type="ECO:0000256" key="7">
    <source>
        <dbReference type="ARBA" id="ARBA00023098"/>
    </source>
</evidence>
<feature type="domain" description="Fungal lipase-type" evidence="10">
    <location>
        <begin position="1398"/>
        <end position="1442"/>
    </location>
</feature>
<dbReference type="SUPFAM" id="SSF53474">
    <property type="entry name" value="alpha/beta-Hydrolases"/>
    <property type="match status" value="1"/>
</dbReference>
<organism evidence="11 12">
    <name type="scientific">Cyclostephanos tholiformis</name>
    <dbReference type="NCBI Taxonomy" id="382380"/>
    <lineage>
        <taxon>Eukaryota</taxon>
        <taxon>Sar</taxon>
        <taxon>Stramenopiles</taxon>
        <taxon>Ochrophyta</taxon>
        <taxon>Bacillariophyta</taxon>
        <taxon>Coscinodiscophyceae</taxon>
        <taxon>Thalassiosirophycidae</taxon>
        <taxon>Stephanodiscales</taxon>
        <taxon>Stephanodiscaceae</taxon>
        <taxon>Cyclostephanos</taxon>
    </lineage>
</organism>
<evidence type="ECO:0000256" key="3">
    <source>
        <dbReference type="ARBA" id="ARBA00022640"/>
    </source>
</evidence>
<dbReference type="PANTHER" id="PTHR31403">
    <property type="entry name" value="PHOSPHOLIPASE A1-IBETA2, CHLOROPLASTIC"/>
    <property type="match status" value="1"/>
</dbReference>
<feature type="transmembrane region" description="Helical" evidence="9">
    <location>
        <begin position="681"/>
        <end position="704"/>
    </location>
</feature>
<dbReference type="Gene3D" id="3.40.50.1820">
    <property type="entry name" value="alpha/beta hydrolase"/>
    <property type="match status" value="1"/>
</dbReference>
<evidence type="ECO:0000256" key="8">
    <source>
        <dbReference type="SAM" id="MobiDB-lite"/>
    </source>
</evidence>
<evidence type="ECO:0000256" key="5">
    <source>
        <dbReference type="ARBA" id="ARBA00022946"/>
    </source>
</evidence>
<feature type="transmembrane region" description="Helical" evidence="9">
    <location>
        <begin position="871"/>
        <end position="892"/>
    </location>
</feature>
<evidence type="ECO:0000313" key="11">
    <source>
        <dbReference type="EMBL" id="KAL3809504.1"/>
    </source>
</evidence>
<sequence length="1537" mass="171526">MERKTNPFDDEAEVAAVDGSWEGFQGMIPESFPASLSSWMTVDASLPSKASPAEGIADDETWYHDCLSDVKDDLSTDDETTSLLSRTPPRQTIMSQSHPPLSQESKFYNATSSTPIRKNTSVQNGSAMSPLLPSPSSIVSPLAQALATWLAPYVDSARRAGRKIMYSSAEITADEGTQPFPTNDDNDANSTGEAVHELRFPTEGRRNMGSINRVSSSPALMTTLADERLTTRNLGGYNTIVLKDIDSQGENNDFEDSTAIHPWTKLILLEELGTAWSWFVLLLPYVFLILAIYLDGNTRLRNTVVGPLHGKRNCAEIMGGSVPTPFDESVKGYFPVPFRFSDDGKFHGSCTYPFELREGVGLLFDGQALSNSTLSRMALERTTIITPRYRYLMSHGYAFTSGVISNVPPTSQSMSGTLTVNNLSSNAVAMVARGSVLVSAIIFQRPSPDDYVATNKTLEYGFWSPVLILSSKRLDLFCKLNGNPNESEIIAPTWNCSSGHIMEAFFSLPNTAVLMGGDLRVEILVSYQKTKSDSPIENLWLNERGGIIGADDDYIVHDFNDDDLSEAEKLLSFADVSHPQELLAELSTKSVYKFQHESVGYNNVVEATRMISLMVTIVFICYWKWSMGVVSENSNANSRDECDSETIWEIIRSGWRKKKKNIQSQLFWWQDPWTAFPERRYLMLLLICLVMLQNPLLAIAFSVIKYTADIARRRFDQHRRVLELLKATRHISPTDDVVDDEWGQVKRYYQQYGDVDGGGTSFSMALRMKHDFYSDSILEFILPKMSLLVLGIAASIAAAASRFPMSESRSMSEREELNPDRLGSASKVYVLTSIVQIIAQIIVCLYIVYTSLVTGERLKREPFLSTRSAQLAFRVLSSILLLGLAFILALFYHSLNLIGILKSTPDHTVTGDELSYDTSFRGNDESFDSKAELFLNLIIHATAVIPYVGTASNIGPGKILYATACSLVVAYLFLPSSRFYSSNKELRIQDDQSMIPNQYSKQTTISDMDKRYQGKDKRSVVTLARCTHTWRVFPLPIRSHPYLSQHTIKENLNIVGTFQLQVDGRYFNIHKNKYGQGAIYKGRYSPVFCVELACWLLEASWQSYYSPSEYSLNQWAPGRMVLDSIGLKLEHVIHDSETDTHGFVASNISEQVEGEEDSVIVVAFRGSASLSNIQTDFSFRQVPLPEPIMSDIPAFNIRPAMPIAVDEILWDNSEFASSSILQEILRIPSGKYTSWPNVAGETSKVDHLDRDHSLFIPAVSTGAKAIIRATPLARQALPCVHEGFLRNYSKVRHDVMLAILTVFKRQLEKSVERSRQHGGRSSAHNAQPLTIPKLYITGHSMGGAIAQLLALDLASNCEILLNSGGPLKRSISYNDDDSDSIFWLGQKFSHQSTNIIRLRPPIAVYTYGQPRLGNLAFKILYKKRVPHTFRVSTEGDAVTAMVTFGAGCEGTYRHAGMEVLLEEGCTGNILVGPTVVETLLRFTKVRTSMSAHSMDRYRESLESALGCEELKEYYRGHMSGKVRYDHSGTLPSWVTSR</sequence>
<dbReference type="PANTHER" id="PTHR31403:SF7">
    <property type="entry name" value="PHOSPHOLIPASE A1-IGAMMA3, CHLOROPLASTIC"/>
    <property type="match status" value="1"/>
</dbReference>
<protein>
    <recommendedName>
        <fullName evidence="10">Fungal lipase-type domain-containing protein</fullName>
    </recommendedName>
</protein>
<evidence type="ECO:0000259" key="10">
    <source>
        <dbReference type="Pfam" id="PF01764"/>
    </source>
</evidence>
<keyword evidence="2" id="KW-0150">Chloroplast</keyword>
<dbReference type="Proteomes" id="UP001530377">
    <property type="component" value="Unassembled WGS sequence"/>
</dbReference>
<comment type="caution">
    <text evidence="11">The sequence shown here is derived from an EMBL/GenBank/DDBJ whole genome shotgun (WGS) entry which is preliminary data.</text>
</comment>
<accession>A0ABD3R9T3</accession>
<keyword evidence="4" id="KW-0378">Hydrolase</keyword>
<evidence type="ECO:0000256" key="9">
    <source>
        <dbReference type="SAM" id="Phobius"/>
    </source>
</evidence>
<comment type="subcellular location">
    <subcellularLocation>
        <location evidence="1">Plastid</location>
        <location evidence="1">Chloroplast</location>
    </subcellularLocation>
</comment>
<keyword evidence="6" id="KW-0442">Lipid degradation</keyword>
<proteinExistence type="predicted"/>
<keyword evidence="3" id="KW-0934">Plastid</keyword>
<feature type="transmembrane region" description="Helical" evidence="9">
    <location>
        <begin position="275"/>
        <end position="294"/>
    </location>
</feature>